<feature type="transmembrane region" description="Helical" evidence="1">
    <location>
        <begin position="160"/>
        <end position="180"/>
    </location>
</feature>
<evidence type="ECO:0000313" key="3">
    <source>
        <dbReference type="Proteomes" id="UP000325614"/>
    </source>
</evidence>
<feature type="transmembrane region" description="Helical" evidence="1">
    <location>
        <begin position="129"/>
        <end position="148"/>
    </location>
</feature>
<dbReference type="InterPro" id="IPR009305">
    <property type="entry name" value="Mpo1-like"/>
</dbReference>
<dbReference type="PANTHER" id="PTHR28026">
    <property type="entry name" value="DUF962 DOMAIN PROTEIN (AFU_ORTHOLOGUE AFUA_8G05310)"/>
    <property type="match status" value="1"/>
</dbReference>
<feature type="transmembrane region" description="Helical" evidence="1">
    <location>
        <begin position="77"/>
        <end position="97"/>
    </location>
</feature>
<dbReference type="KEGG" id="mico:GDR74_17120"/>
<protein>
    <submittedName>
        <fullName evidence="2">DUF962 domain-containing protein</fullName>
    </submittedName>
</protein>
<evidence type="ECO:0000256" key="1">
    <source>
        <dbReference type="SAM" id="Phobius"/>
    </source>
</evidence>
<dbReference type="Pfam" id="PF06127">
    <property type="entry name" value="Mpo1-like"/>
    <property type="match status" value="1"/>
</dbReference>
<dbReference type="GO" id="GO:0046521">
    <property type="term" value="P:sphingoid catabolic process"/>
    <property type="evidence" value="ECO:0007669"/>
    <property type="project" value="TreeGrafter"/>
</dbReference>
<evidence type="ECO:0000313" key="2">
    <source>
        <dbReference type="EMBL" id="QFU17799.1"/>
    </source>
</evidence>
<name>A0A5P9JZV3_9HYPH</name>
<proteinExistence type="predicted"/>
<reference evidence="2 3" key="1">
    <citation type="submission" date="2019-10" db="EMBL/GenBank/DDBJ databases">
        <title>Isolation, Identification of Microvirga thermotolerans HR1, a novel thermophilic bacterium and Comparative Genomics of the genus Microvirga.</title>
        <authorList>
            <person name="Li J."/>
            <person name="Zhang W."/>
            <person name="Lin M."/>
            <person name="Wang J."/>
        </authorList>
    </citation>
    <scope>NUCLEOTIDE SEQUENCE [LARGE SCALE GENOMIC DNA]</scope>
    <source>
        <strain evidence="2 3">HR1</strain>
    </source>
</reference>
<organism evidence="2 3">
    <name type="scientific">Microvirga thermotolerans</name>
    <dbReference type="NCBI Taxonomy" id="2651334"/>
    <lineage>
        <taxon>Bacteria</taxon>
        <taxon>Pseudomonadati</taxon>
        <taxon>Pseudomonadota</taxon>
        <taxon>Alphaproteobacteria</taxon>
        <taxon>Hyphomicrobiales</taxon>
        <taxon>Methylobacteriaceae</taxon>
        <taxon>Microvirga</taxon>
    </lineage>
</organism>
<keyword evidence="3" id="KW-1185">Reference proteome</keyword>
<dbReference type="GO" id="GO:0016020">
    <property type="term" value="C:membrane"/>
    <property type="evidence" value="ECO:0007669"/>
    <property type="project" value="GOC"/>
</dbReference>
<keyword evidence="1" id="KW-1133">Transmembrane helix</keyword>
<dbReference type="PANTHER" id="PTHR28026:SF9">
    <property type="entry name" value="2-HYDROXY-PALMITIC ACID DIOXYGENASE MPO1"/>
    <property type="match status" value="1"/>
</dbReference>
<dbReference type="EMBL" id="CP045423">
    <property type="protein sequence ID" value="QFU17799.1"/>
    <property type="molecule type" value="Genomic_DNA"/>
</dbReference>
<dbReference type="Proteomes" id="UP000325614">
    <property type="component" value="Chromosome"/>
</dbReference>
<sequence length="195" mass="21432">MGRRSSSQKLFPCGAFRLHSFKTREGTAMASLFERQLRTYSGYHRDRRNRATHFVGIPAIVFSLLLALALWRVSLGNLALSGAWIVGILAVAGWIALDRRIGLAMGAATLVMVLAADWLAAHLGRGTTWALFGILFLGGWALQFLGHAFEGRRPAFTDNLFQAFVGPMFIMAEALMALGLCRDLARYTGDEREAA</sequence>
<feature type="transmembrane region" description="Helical" evidence="1">
    <location>
        <begin position="51"/>
        <end position="71"/>
    </location>
</feature>
<keyword evidence="1" id="KW-0472">Membrane</keyword>
<accession>A0A5P9JZV3</accession>
<dbReference type="AlphaFoldDB" id="A0A5P9JZV3"/>
<keyword evidence="1" id="KW-0812">Transmembrane</keyword>
<gene>
    <name evidence="2" type="ORF">GDR74_17120</name>
</gene>